<dbReference type="Pfam" id="PF10203">
    <property type="entry name" value="Pet191_N"/>
    <property type="match status" value="1"/>
</dbReference>
<dbReference type="GO" id="GO:0033617">
    <property type="term" value="P:mitochondrial respiratory chain complex IV assembly"/>
    <property type="evidence" value="ECO:0007669"/>
    <property type="project" value="TreeGrafter"/>
</dbReference>
<evidence type="ECO:0000256" key="1">
    <source>
        <dbReference type="ARBA" id="ARBA00003186"/>
    </source>
</evidence>
<proteinExistence type="inferred from homology"/>
<name>A0A4S2KLQ6_9HYME</name>
<sequence>MMQFEEEGETLKDKSRCANIRADLKICLLESDCCKIFKRTPRECLRSHDGTVPDECFALRNTFFECKHSIIDGRRRFRGPKGY</sequence>
<dbReference type="EMBL" id="QBLH01002361">
    <property type="protein sequence ID" value="TGZ48678.1"/>
    <property type="molecule type" value="Genomic_DNA"/>
</dbReference>
<accession>A0A4S2KLQ6</accession>
<dbReference type="Proteomes" id="UP000310200">
    <property type="component" value="Unassembled WGS sequence"/>
</dbReference>
<evidence type="ECO:0000313" key="6">
    <source>
        <dbReference type="Proteomes" id="UP000310200"/>
    </source>
</evidence>
<dbReference type="AlphaFoldDB" id="A0A4S2KLQ6"/>
<evidence type="ECO:0000256" key="4">
    <source>
        <dbReference type="ARBA" id="ARBA00023157"/>
    </source>
</evidence>
<dbReference type="GO" id="GO:0005739">
    <property type="term" value="C:mitochondrion"/>
    <property type="evidence" value="ECO:0007669"/>
    <property type="project" value="TreeGrafter"/>
</dbReference>
<organism evidence="5 6">
    <name type="scientific">Temnothorax longispinosus</name>
    <dbReference type="NCBI Taxonomy" id="300112"/>
    <lineage>
        <taxon>Eukaryota</taxon>
        <taxon>Metazoa</taxon>
        <taxon>Ecdysozoa</taxon>
        <taxon>Arthropoda</taxon>
        <taxon>Hexapoda</taxon>
        <taxon>Insecta</taxon>
        <taxon>Pterygota</taxon>
        <taxon>Neoptera</taxon>
        <taxon>Endopterygota</taxon>
        <taxon>Hymenoptera</taxon>
        <taxon>Apocrita</taxon>
        <taxon>Aculeata</taxon>
        <taxon>Formicoidea</taxon>
        <taxon>Formicidae</taxon>
        <taxon>Myrmicinae</taxon>
        <taxon>Temnothorax</taxon>
    </lineage>
</organism>
<dbReference type="STRING" id="300112.A0A4S2KLQ6"/>
<reference evidence="5 6" key="1">
    <citation type="journal article" date="2019" name="Philos. Trans. R. Soc. Lond., B, Biol. Sci.">
        <title>Ant behaviour and brain gene expression of defending hosts depend on the ecological success of the intruding social parasite.</title>
        <authorList>
            <person name="Kaur R."/>
            <person name="Stoldt M."/>
            <person name="Jongepier E."/>
            <person name="Feldmeyer B."/>
            <person name="Menzel F."/>
            <person name="Bornberg-Bauer E."/>
            <person name="Foitzik S."/>
        </authorList>
    </citation>
    <scope>NUCLEOTIDE SEQUENCE [LARGE SCALE GENOMIC DNA]</scope>
    <source>
        <tissue evidence="5">Whole body</tissue>
    </source>
</reference>
<evidence type="ECO:0000313" key="5">
    <source>
        <dbReference type="EMBL" id="TGZ48678.1"/>
    </source>
</evidence>
<evidence type="ECO:0000256" key="3">
    <source>
        <dbReference type="ARBA" id="ARBA00021904"/>
    </source>
</evidence>
<comment type="caution">
    <text evidence="5">The sequence shown here is derived from an EMBL/GenBank/DDBJ whole genome shotgun (WGS) entry which is preliminary data.</text>
</comment>
<gene>
    <name evidence="5" type="ORF">DBV15_11894</name>
</gene>
<dbReference type="PANTHER" id="PTHR28627:SF1">
    <property type="entry name" value="CYTOCHROME C OXIDASE ASSEMBLY FACTOR 5"/>
    <property type="match status" value="1"/>
</dbReference>
<dbReference type="PANTHER" id="PTHR28627">
    <property type="entry name" value="CYTOCHROME C OXIDASE ASSEMBLY FACTOR 5"/>
    <property type="match status" value="1"/>
</dbReference>
<keyword evidence="6" id="KW-1185">Reference proteome</keyword>
<comment type="function">
    <text evidence="1">Involved in an early step of the mitochondrial complex IV assembly process.</text>
</comment>
<keyword evidence="4" id="KW-1015">Disulfide bond</keyword>
<protein>
    <recommendedName>
        <fullName evidence="3">Cytochrome c oxidase assembly factor 5</fullName>
    </recommendedName>
</protein>
<comment type="similarity">
    <text evidence="2">Belongs to the PET191 family.</text>
</comment>
<dbReference type="InterPro" id="IPR018793">
    <property type="entry name" value="Cyt_c_oxidase_assmbl_Pet191"/>
</dbReference>
<evidence type="ECO:0000256" key="2">
    <source>
        <dbReference type="ARBA" id="ARBA00007785"/>
    </source>
</evidence>